<dbReference type="Pfam" id="PF00570">
    <property type="entry name" value="HRDC"/>
    <property type="match status" value="1"/>
</dbReference>
<accession>A0ABT6MY46</accession>
<evidence type="ECO:0000256" key="5">
    <source>
        <dbReference type="ARBA" id="ARBA00022839"/>
    </source>
</evidence>
<comment type="subcellular location">
    <subcellularLocation>
        <location evidence="6">Cytoplasm</location>
    </subcellularLocation>
</comment>
<comment type="cofactor">
    <cofactor evidence="6">
        <name>a divalent metal cation</name>
        <dbReference type="ChEBI" id="CHEBI:60240"/>
    </cofactor>
</comment>
<keyword evidence="4 6" id="KW-0378">Hydrolase</keyword>
<dbReference type="InterPro" id="IPR010997">
    <property type="entry name" value="HRDC-like_sf"/>
</dbReference>
<dbReference type="InterPro" id="IPR036397">
    <property type="entry name" value="RNaseH_sf"/>
</dbReference>
<protein>
    <recommendedName>
        <fullName evidence="6">Ribonuclease D</fullName>
        <shortName evidence="6">RNase D</shortName>
        <ecNumber evidence="6">3.1.13.5</ecNumber>
    </recommendedName>
</protein>
<dbReference type="PROSITE" id="PS50967">
    <property type="entry name" value="HRDC"/>
    <property type="match status" value="1"/>
</dbReference>
<comment type="catalytic activity">
    <reaction evidence="6">
        <text>Exonucleolytic cleavage that removes extra residues from the 3'-terminus of tRNA to produce 5'-mononucleotides.</text>
        <dbReference type="EC" id="3.1.13.5"/>
    </reaction>
</comment>
<dbReference type="Proteomes" id="UP001160625">
    <property type="component" value="Unassembled WGS sequence"/>
</dbReference>
<keyword evidence="1 6" id="KW-0963">Cytoplasm</keyword>
<comment type="similarity">
    <text evidence="6">Belongs to the RNase D family.</text>
</comment>
<evidence type="ECO:0000256" key="2">
    <source>
        <dbReference type="ARBA" id="ARBA00022694"/>
    </source>
</evidence>
<dbReference type="PANTHER" id="PTHR47649:SF1">
    <property type="entry name" value="RIBONUCLEASE D"/>
    <property type="match status" value="1"/>
</dbReference>
<sequence length="392" mass="43572">MLIHPLVTDSDTLADLCSRLANSPYVAVDTEFMRENSYWPELCLIQIADSNEAAAIDPKAPGIDMTPLLDLMVNNDEVLKVFHAGGQDLEIVHNLTGKTPFPLFDTQIAAMALGMGEQVGYSNLVESWTGIKLDKGARFTDWARRPLDKRQIDYAIGDVTHLVKIFPKLLDKLKRTGRGAWLDQEMERLGDPANYVNEPDQAWHRVKVPSRRPEVLGRLKALAAWREREAQGKDLPRGRIMKDETLADIASHPPREQKDLAKVRGLSQSWAGNDIGARLMGALEAATNLPDDEMPAREDRKPGLGKDGALVADLLKLLLKIRAKETDVAPRLIARSDDLEALAAGRRDGLSILEGWRYEQFGRDALDLVEGRMGFAVQNGKLKMTRLDDAEG</sequence>
<keyword evidence="5 6" id="KW-0269">Exonuclease</keyword>
<feature type="domain" description="HRDC" evidence="7">
    <location>
        <begin position="212"/>
        <end position="293"/>
    </location>
</feature>
<dbReference type="GO" id="GO:0033890">
    <property type="term" value="F:ribonuclease D activity"/>
    <property type="evidence" value="ECO:0007669"/>
    <property type="project" value="UniProtKB-EC"/>
</dbReference>
<evidence type="ECO:0000259" key="7">
    <source>
        <dbReference type="PROSITE" id="PS50967"/>
    </source>
</evidence>
<evidence type="ECO:0000256" key="3">
    <source>
        <dbReference type="ARBA" id="ARBA00022722"/>
    </source>
</evidence>
<gene>
    <name evidence="6 8" type="primary">rnd</name>
    <name evidence="8" type="ORF">QGN17_04460</name>
</gene>
<dbReference type="EMBL" id="JARYGZ010000001">
    <property type="protein sequence ID" value="MDH7637975.1"/>
    <property type="molecule type" value="Genomic_DNA"/>
</dbReference>
<evidence type="ECO:0000313" key="9">
    <source>
        <dbReference type="Proteomes" id="UP001160625"/>
    </source>
</evidence>
<keyword evidence="3 6" id="KW-0540">Nuclease</keyword>
<keyword evidence="9" id="KW-1185">Reference proteome</keyword>
<dbReference type="InterPro" id="IPR006292">
    <property type="entry name" value="RNase_D"/>
</dbReference>
<organism evidence="8 9">
    <name type="scientific">Sphingomonas oryzagri</name>
    <dbReference type="NCBI Taxonomy" id="3042314"/>
    <lineage>
        <taxon>Bacteria</taxon>
        <taxon>Pseudomonadati</taxon>
        <taxon>Pseudomonadota</taxon>
        <taxon>Alphaproteobacteria</taxon>
        <taxon>Sphingomonadales</taxon>
        <taxon>Sphingomonadaceae</taxon>
        <taxon>Sphingomonas</taxon>
    </lineage>
</organism>
<dbReference type="Gene3D" id="3.30.420.10">
    <property type="entry name" value="Ribonuclease H-like superfamily/Ribonuclease H"/>
    <property type="match status" value="1"/>
</dbReference>
<dbReference type="InterPro" id="IPR012337">
    <property type="entry name" value="RNaseH-like_sf"/>
</dbReference>
<dbReference type="InterPro" id="IPR002562">
    <property type="entry name" value="3'-5'_exonuclease_dom"/>
</dbReference>
<proteinExistence type="inferred from homology"/>
<dbReference type="NCBIfam" id="TIGR01388">
    <property type="entry name" value="rnd"/>
    <property type="match status" value="1"/>
</dbReference>
<name>A0ABT6MY46_9SPHN</name>
<dbReference type="EC" id="3.1.13.5" evidence="6"/>
<dbReference type="RefSeq" id="WP_281043305.1">
    <property type="nucleotide sequence ID" value="NZ_JARYGZ010000001.1"/>
</dbReference>
<comment type="caution">
    <text evidence="8">The sequence shown here is derived from an EMBL/GenBank/DDBJ whole genome shotgun (WGS) entry which is preliminary data.</text>
</comment>
<dbReference type="Pfam" id="PF01612">
    <property type="entry name" value="DNA_pol_A_exo1"/>
    <property type="match status" value="1"/>
</dbReference>
<comment type="function">
    <text evidence="6">Exonuclease involved in the 3' processing of various precursor tRNAs. Initiates hydrolysis at the 3'-terminus of an RNA molecule and releases 5'-mononucleotides.</text>
</comment>
<dbReference type="SMART" id="SM00474">
    <property type="entry name" value="35EXOc"/>
    <property type="match status" value="1"/>
</dbReference>
<evidence type="ECO:0000313" key="8">
    <source>
        <dbReference type="EMBL" id="MDH7637975.1"/>
    </source>
</evidence>
<dbReference type="InterPro" id="IPR002121">
    <property type="entry name" value="HRDC_dom"/>
</dbReference>
<dbReference type="SUPFAM" id="SSF53098">
    <property type="entry name" value="Ribonuclease H-like"/>
    <property type="match status" value="1"/>
</dbReference>
<dbReference type="InterPro" id="IPR051086">
    <property type="entry name" value="RNase_D-like"/>
</dbReference>
<dbReference type="InterPro" id="IPR044876">
    <property type="entry name" value="HRDC_dom_sf"/>
</dbReference>
<evidence type="ECO:0000256" key="1">
    <source>
        <dbReference type="ARBA" id="ARBA00022490"/>
    </source>
</evidence>
<dbReference type="PANTHER" id="PTHR47649">
    <property type="entry name" value="RIBONUCLEASE D"/>
    <property type="match status" value="1"/>
</dbReference>
<evidence type="ECO:0000256" key="4">
    <source>
        <dbReference type="ARBA" id="ARBA00022801"/>
    </source>
</evidence>
<dbReference type="SUPFAM" id="SSF47819">
    <property type="entry name" value="HRDC-like"/>
    <property type="match status" value="2"/>
</dbReference>
<evidence type="ECO:0000256" key="6">
    <source>
        <dbReference type="HAMAP-Rule" id="MF_01899"/>
    </source>
</evidence>
<dbReference type="SMART" id="SM00341">
    <property type="entry name" value="HRDC"/>
    <property type="match status" value="1"/>
</dbReference>
<dbReference type="Gene3D" id="1.10.150.80">
    <property type="entry name" value="HRDC domain"/>
    <property type="match status" value="1"/>
</dbReference>
<reference evidence="8" key="1">
    <citation type="submission" date="2023-04" db="EMBL/GenBank/DDBJ databases">
        <title>Sphingomonas sp. MAHUQ-71 isolated from rice field.</title>
        <authorList>
            <person name="Huq M.A."/>
        </authorList>
    </citation>
    <scope>NUCLEOTIDE SEQUENCE</scope>
    <source>
        <strain evidence="8">MAHUQ-71</strain>
    </source>
</reference>
<dbReference type="HAMAP" id="MF_01899">
    <property type="entry name" value="RNase_D"/>
    <property type="match status" value="1"/>
</dbReference>
<keyword evidence="2 6" id="KW-0819">tRNA processing</keyword>
<dbReference type="CDD" id="cd06142">
    <property type="entry name" value="RNaseD_exo"/>
    <property type="match status" value="1"/>
</dbReference>